<dbReference type="RefSeq" id="WP_266151307.1">
    <property type="nucleotide sequence ID" value="NZ_CP064028.1"/>
</dbReference>
<dbReference type="Proteomes" id="UP001595961">
    <property type="component" value="Unassembled WGS sequence"/>
</dbReference>
<accession>A0ABV9C1K9</accession>
<comment type="caution">
    <text evidence="2">The sequence shown here is derived from an EMBL/GenBank/DDBJ whole genome shotgun (WGS) entry which is preliminary data.</text>
</comment>
<reference evidence="3" key="1">
    <citation type="journal article" date="2019" name="Int. J. Syst. Evol. Microbiol.">
        <title>The Global Catalogue of Microorganisms (GCM) 10K type strain sequencing project: providing services to taxonomists for standard genome sequencing and annotation.</title>
        <authorList>
            <consortium name="The Broad Institute Genomics Platform"/>
            <consortium name="The Broad Institute Genome Sequencing Center for Infectious Disease"/>
            <person name="Wu L."/>
            <person name="Ma J."/>
        </authorList>
    </citation>
    <scope>NUCLEOTIDE SEQUENCE [LARGE SCALE GENOMIC DNA]</scope>
    <source>
        <strain evidence="3">CCM 4481</strain>
    </source>
</reference>
<sequence length="112" mass="12205">MAMPDHKALARPLNPHGGKSIPSLGRPHRTADTLGKSRQQLALRVDAINAAKNDIALLVIESEAARKALARGASMRSGCWPLPQVCTQNLAAAIHFLDQYAELLRREPMMES</sequence>
<protein>
    <submittedName>
        <fullName evidence="2">Uncharacterized protein</fullName>
    </submittedName>
</protein>
<evidence type="ECO:0000313" key="2">
    <source>
        <dbReference type="EMBL" id="MFC4526557.1"/>
    </source>
</evidence>
<gene>
    <name evidence="2" type="ORF">ACFO5W_07880</name>
</gene>
<name>A0ABV9C1K9_9GAMM</name>
<proteinExistence type="predicted"/>
<evidence type="ECO:0000256" key="1">
    <source>
        <dbReference type="SAM" id="MobiDB-lite"/>
    </source>
</evidence>
<evidence type="ECO:0000313" key="3">
    <source>
        <dbReference type="Proteomes" id="UP001595961"/>
    </source>
</evidence>
<dbReference type="EMBL" id="JBHSGA010000013">
    <property type="protein sequence ID" value="MFC4526557.1"/>
    <property type="molecule type" value="Genomic_DNA"/>
</dbReference>
<organism evidence="2 3">
    <name type="scientific">Dyella halodurans</name>
    <dbReference type="NCBI Taxonomy" id="1920171"/>
    <lineage>
        <taxon>Bacteria</taxon>
        <taxon>Pseudomonadati</taxon>
        <taxon>Pseudomonadota</taxon>
        <taxon>Gammaproteobacteria</taxon>
        <taxon>Lysobacterales</taxon>
        <taxon>Rhodanobacteraceae</taxon>
        <taxon>Dyella</taxon>
    </lineage>
</organism>
<feature type="region of interest" description="Disordered" evidence="1">
    <location>
        <begin position="1"/>
        <end position="35"/>
    </location>
</feature>
<keyword evidence="3" id="KW-1185">Reference proteome</keyword>